<evidence type="ECO:0000313" key="7">
    <source>
        <dbReference type="Proteomes" id="UP000054007"/>
    </source>
</evidence>
<keyword evidence="7" id="KW-1185">Reference proteome</keyword>
<evidence type="ECO:0000256" key="4">
    <source>
        <dbReference type="PROSITE-ProRule" id="PRU00134"/>
    </source>
</evidence>
<dbReference type="AlphaFoldDB" id="A0A0D7AYK9"/>
<evidence type="ECO:0000313" key="6">
    <source>
        <dbReference type="EMBL" id="KIY63297.1"/>
    </source>
</evidence>
<name>A0A0D7AYK9_9AGAR</name>
<reference evidence="6 7" key="1">
    <citation type="journal article" date="2015" name="Fungal Genet. Biol.">
        <title>Evolution of novel wood decay mechanisms in Agaricales revealed by the genome sequences of Fistulina hepatica and Cylindrobasidium torrendii.</title>
        <authorList>
            <person name="Floudas D."/>
            <person name="Held B.W."/>
            <person name="Riley R."/>
            <person name="Nagy L.G."/>
            <person name="Koehler G."/>
            <person name="Ransdell A.S."/>
            <person name="Younus H."/>
            <person name="Chow J."/>
            <person name="Chiniquy J."/>
            <person name="Lipzen A."/>
            <person name="Tritt A."/>
            <person name="Sun H."/>
            <person name="Haridas S."/>
            <person name="LaButti K."/>
            <person name="Ohm R.A."/>
            <person name="Kues U."/>
            <person name="Blanchette R.A."/>
            <person name="Grigoriev I.V."/>
            <person name="Minto R.E."/>
            <person name="Hibbett D.S."/>
        </authorList>
    </citation>
    <scope>NUCLEOTIDE SEQUENCE [LARGE SCALE GENOMIC DNA]</scope>
    <source>
        <strain evidence="6 7">FP15055 ss-10</strain>
    </source>
</reference>
<evidence type="ECO:0000259" key="5">
    <source>
        <dbReference type="PROSITE" id="PS50865"/>
    </source>
</evidence>
<dbReference type="InterPro" id="IPR002893">
    <property type="entry name" value="Znf_MYND"/>
</dbReference>
<evidence type="ECO:0000256" key="3">
    <source>
        <dbReference type="ARBA" id="ARBA00022833"/>
    </source>
</evidence>
<dbReference type="Proteomes" id="UP000054007">
    <property type="component" value="Unassembled WGS sequence"/>
</dbReference>
<accession>A0A0D7AYK9</accession>
<feature type="domain" description="MYND-type" evidence="5">
    <location>
        <begin position="168"/>
        <end position="210"/>
    </location>
</feature>
<sequence>MAQQAASGTGTEVALTIIIYGSSSRDPGNFEERFAGSGWEQRRLELQLRPRIPAHATASMDAKNKWMHDFLMSIGPDAKHSRNWRCEFCRKFARETVWQMASWLHLPQPMFTAYVHNMCDAKVGDCADALEEVDNMMAAQQGAPKSNVRRRMADRSADDPQYPMSATCAVCNNEDVASRKNLMQCGKCKVVRYCSGQCQKDDWKRHKTFCKTVTDVKWVWNK</sequence>
<dbReference type="PROSITE" id="PS50865">
    <property type="entry name" value="ZF_MYND_2"/>
    <property type="match status" value="1"/>
</dbReference>
<gene>
    <name evidence="6" type="ORF">CYLTODRAFT_360210</name>
</gene>
<dbReference type="PANTHER" id="PTHR28069:SF2">
    <property type="entry name" value="GH20023P"/>
    <property type="match status" value="1"/>
</dbReference>
<dbReference type="Gene3D" id="6.10.140.2220">
    <property type="match status" value="1"/>
</dbReference>
<dbReference type="PANTHER" id="PTHR28069">
    <property type="entry name" value="GH20023P"/>
    <property type="match status" value="1"/>
</dbReference>
<dbReference type="PROSITE" id="PS01360">
    <property type="entry name" value="ZF_MYND_1"/>
    <property type="match status" value="1"/>
</dbReference>
<dbReference type="OrthoDB" id="341421at2759"/>
<protein>
    <recommendedName>
        <fullName evidence="5">MYND-type domain-containing protein</fullName>
    </recommendedName>
</protein>
<keyword evidence="1" id="KW-0479">Metal-binding</keyword>
<keyword evidence="2 4" id="KW-0863">Zinc-finger</keyword>
<dbReference type="EMBL" id="KN880705">
    <property type="protein sequence ID" value="KIY63297.1"/>
    <property type="molecule type" value="Genomic_DNA"/>
</dbReference>
<dbReference type="GO" id="GO:0008270">
    <property type="term" value="F:zinc ion binding"/>
    <property type="evidence" value="ECO:0007669"/>
    <property type="project" value="UniProtKB-KW"/>
</dbReference>
<organism evidence="6 7">
    <name type="scientific">Cylindrobasidium torrendii FP15055 ss-10</name>
    <dbReference type="NCBI Taxonomy" id="1314674"/>
    <lineage>
        <taxon>Eukaryota</taxon>
        <taxon>Fungi</taxon>
        <taxon>Dikarya</taxon>
        <taxon>Basidiomycota</taxon>
        <taxon>Agaricomycotina</taxon>
        <taxon>Agaricomycetes</taxon>
        <taxon>Agaricomycetidae</taxon>
        <taxon>Agaricales</taxon>
        <taxon>Marasmiineae</taxon>
        <taxon>Physalacriaceae</taxon>
        <taxon>Cylindrobasidium</taxon>
    </lineage>
</organism>
<dbReference type="STRING" id="1314674.A0A0D7AYK9"/>
<evidence type="ECO:0000256" key="1">
    <source>
        <dbReference type="ARBA" id="ARBA00022723"/>
    </source>
</evidence>
<proteinExistence type="predicted"/>
<dbReference type="SUPFAM" id="SSF144232">
    <property type="entry name" value="HIT/MYND zinc finger-like"/>
    <property type="match status" value="1"/>
</dbReference>
<dbReference type="Pfam" id="PF01753">
    <property type="entry name" value="zf-MYND"/>
    <property type="match status" value="1"/>
</dbReference>
<evidence type="ECO:0000256" key="2">
    <source>
        <dbReference type="ARBA" id="ARBA00022771"/>
    </source>
</evidence>
<keyword evidence="3" id="KW-0862">Zinc</keyword>